<dbReference type="AlphaFoldDB" id="A0A166DAI0"/>
<sequence>MEEESEKADDLLTHEQYDSYNNGQADYSYDSRYFEDGHAPDSFEDDRMDIDARAQHPSQDEYDDYSYGENT</sequence>
<feature type="compositionally biased region" description="Basic and acidic residues" evidence="1">
    <location>
        <begin position="32"/>
        <end position="41"/>
    </location>
</feature>
<evidence type="ECO:0000313" key="2">
    <source>
        <dbReference type="EMBL" id="KZP14495.1"/>
    </source>
</evidence>
<organism evidence="2 3">
    <name type="scientific">Athelia psychrophila</name>
    <dbReference type="NCBI Taxonomy" id="1759441"/>
    <lineage>
        <taxon>Eukaryota</taxon>
        <taxon>Fungi</taxon>
        <taxon>Dikarya</taxon>
        <taxon>Basidiomycota</taxon>
        <taxon>Agaricomycotina</taxon>
        <taxon>Agaricomycetes</taxon>
        <taxon>Agaricomycetidae</taxon>
        <taxon>Atheliales</taxon>
        <taxon>Atheliaceae</taxon>
        <taxon>Athelia</taxon>
    </lineage>
</organism>
<evidence type="ECO:0000313" key="3">
    <source>
        <dbReference type="Proteomes" id="UP000076532"/>
    </source>
</evidence>
<evidence type="ECO:0000256" key="1">
    <source>
        <dbReference type="SAM" id="MobiDB-lite"/>
    </source>
</evidence>
<reference evidence="2 3" key="1">
    <citation type="journal article" date="2016" name="Mol. Biol. Evol.">
        <title>Comparative Genomics of Early-Diverging Mushroom-Forming Fungi Provides Insights into the Origins of Lignocellulose Decay Capabilities.</title>
        <authorList>
            <person name="Nagy L.G."/>
            <person name="Riley R."/>
            <person name="Tritt A."/>
            <person name="Adam C."/>
            <person name="Daum C."/>
            <person name="Floudas D."/>
            <person name="Sun H."/>
            <person name="Yadav J.S."/>
            <person name="Pangilinan J."/>
            <person name="Larsson K.H."/>
            <person name="Matsuura K."/>
            <person name="Barry K."/>
            <person name="Labutti K."/>
            <person name="Kuo R."/>
            <person name="Ohm R.A."/>
            <person name="Bhattacharya S.S."/>
            <person name="Shirouzu T."/>
            <person name="Yoshinaga Y."/>
            <person name="Martin F.M."/>
            <person name="Grigoriev I.V."/>
            <person name="Hibbett D.S."/>
        </authorList>
    </citation>
    <scope>NUCLEOTIDE SEQUENCE [LARGE SCALE GENOMIC DNA]</scope>
    <source>
        <strain evidence="2 3">CBS 109695</strain>
    </source>
</reference>
<dbReference type="EMBL" id="KV417616">
    <property type="protein sequence ID" value="KZP14495.1"/>
    <property type="molecule type" value="Genomic_DNA"/>
</dbReference>
<feature type="region of interest" description="Disordered" evidence="1">
    <location>
        <begin position="1"/>
        <end position="71"/>
    </location>
</feature>
<dbReference type="OrthoDB" id="2687957at2759"/>
<dbReference type="Proteomes" id="UP000076532">
    <property type="component" value="Unassembled WGS sequence"/>
</dbReference>
<name>A0A166DAI0_9AGAM</name>
<proteinExistence type="predicted"/>
<accession>A0A166DAI0</accession>
<feature type="compositionally biased region" description="Acidic residues" evidence="1">
    <location>
        <begin position="60"/>
        <end position="71"/>
    </location>
</feature>
<protein>
    <submittedName>
        <fullName evidence="2">Uncharacterized protein</fullName>
    </submittedName>
</protein>
<feature type="compositionally biased region" description="Basic and acidic residues" evidence="1">
    <location>
        <begin position="8"/>
        <end position="17"/>
    </location>
</feature>
<gene>
    <name evidence="2" type="ORF">FIBSPDRAFT_959587</name>
</gene>
<keyword evidence="3" id="KW-1185">Reference proteome</keyword>